<dbReference type="PANTHER" id="PTHR46797:SF1">
    <property type="entry name" value="METHYLPHOSPHONATE SYNTHASE"/>
    <property type="match status" value="1"/>
</dbReference>
<dbReference type="EMBL" id="JAUSUZ010000001">
    <property type="protein sequence ID" value="MDQ0365969.1"/>
    <property type="molecule type" value="Genomic_DNA"/>
</dbReference>
<sequence>MKRTPEPPIAVIAAALKRERERAGLSLAELARRAGVAKSTLSQLEAGSGNPSVETLWSLGNALDVPLSRLIEPPAPKVRVIRAGENPRVTSEQAFYSGSLLTAGDGRARRDVYIIESEPGAVRRAEPHLPGTVEHAIVAAGRVRIGPADEPVELHPGDYVSYPGDAPHVYEGLEPGSWAVLIMEHP</sequence>
<proteinExistence type="predicted"/>
<dbReference type="InterPro" id="IPR011051">
    <property type="entry name" value="RmlC_Cupin_sf"/>
</dbReference>
<dbReference type="GO" id="GO:0003677">
    <property type="term" value="F:DNA binding"/>
    <property type="evidence" value="ECO:0007669"/>
    <property type="project" value="UniProtKB-KW"/>
</dbReference>
<gene>
    <name evidence="3" type="ORF">J2S42_002638</name>
</gene>
<dbReference type="RefSeq" id="WP_307238948.1">
    <property type="nucleotide sequence ID" value="NZ_JAUSUZ010000001.1"/>
</dbReference>
<dbReference type="SUPFAM" id="SSF51182">
    <property type="entry name" value="RmlC-like cupins"/>
    <property type="match status" value="1"/>
</dbReference>
<dbReference type="InterPro" id="IPR014710">
    <property type="entry name" value="RmlC-like_jellyroll"/>
</dbReference>
<feature type="domain" description="HTH cro/C1-type" evidence="2">
    <location>
        <begin position="16"/>
        <end position="70"/>
    </location>
</feature>
<dbReference type="Gene3D" id="2.60.120.10">
    <property type="entry name" value="Jelly Rolls"/>
    <property type="match status" value="1"/>
</dbReference>
<dbReference type="SUPFAM" id="SSF47413">
    <property type="entry name" value="lambda repressor-like DNA-binding domains"/>
    <property type="match status" value="1"/>
</dbReference>
<organism evidence="3 4">
    <name type="scientific">Catenuloplanes indicus</name>
    <dbReference type="NCBI Taxonomy" id="137267"/>
    <lineage>
        <taxon>Bacteria</taxon>
        <taxon>Bacillati</taxon>
        <taxon>Actinomycetota</taxon>
        <taxon>Actinomycetes</taxon>
        <taxon>Micromonosporales</taxon>
        <taxon>Micromonosporaceae</taxon>
        <taxon>Catenuloplanes</taxon>
    </lineage>
</organism>
<evidence type="ECO:0000259" key="2">
    <source>
        <dbReference type="PROSITE" id="PS50943"/>
    </source>
</evidence>
<dbReference type="PANTHER" id="PTHR46797">
    <property type="entry name" value="HTH-TYPE TRANSCRIPTIONAL REGULATOR"/>
    <property type="match status" value="1"/>
</dbReference>
<dbReference type="CDD" id="cd00093">
    <property type="entry name" value="HTH_XRE"/>
    <property type="match status" value="1"/>
</dbReference>
<protein>
    <submittedName>
        <fullName evidence="3">Transcriptional regulator with XRE-family HTH domain</fullName>
    </submittedName>
</protein>
<dbReference type="GO" id="GO:0003700">
    <property type="term" value="F:DNA-binding transcription factor activity"/>
    <property type="evidence" value="ECO:0007669"/>
    <property type="project" value="TreeGrafter"/>
</dbReference>
<accession>A0AAE3VZC0</accession>
<keyword evidence="1" id="KW-0238">DNA-binding</keyword>
<dbReference type="InterPro" id="IPR001387">
    <property type="entry name" value="Cro/C1-type_HTH"/>
</dbReference>
<evidence type="ECO:0000313" key="4">
    <source>
        <dbReference type="Proteomes" id="UP001240236"/>
    </source>
</evidence>
<name>A0AAE3VZC0_9ACTN</name>
<dbReference type="Pfam" id="PF07883">
    <property type="entry name" value="Cupin_2"/>
    <property type="match status" value="1"/>
</dbReference>
<evidence type="ECO:0000313" key="3">
    <source>
        <dbReference type="EMBL" id="MDQ0365969.1"/>
    </source>
</evidence>
<reference evidence="3 4" key="1">
    <citation type="submission" date="2023-07" db="EMBL/GenBank/DDBJ databases">
        <title>Sequencing the genomes of 1000 actinobacteria strains.</title>
        <authorList>
            <person name="Klenk H.-P."/>
        </authorList>
    </citation>
    <scope>NUCLEOTIDE SEQUENCE [LARGE SCALE GENOMIC DNA]</scope>
    <source>
        <strain evidence="3 4">DSM 44709</strain>
    </source>
</reference>
<dbReference type="PROSITE" id="PS50943">
    <property type="entry name" value="HTH_CROC1"/>
    <property type="match status" value="1"/>
</dbReference>
<dbReference type="InterPro" id="IPR010982">
    <property type="entry name" value="Lambda_DNA-bd_dom_sf"/>
</dbReference>
<dbReference type="GO" id="GO:0005829">
    <property type="term" value="C:cytosol"/>
    <property type="evidence" value="ECO:0007669"/>
    <property type="project" value="TreeGrafter"/>
</dbReference>
<dbReference type="Gene3D" id="1.10.260.40">
    <property type="entry name" value="lambda repressor-like DNA-binding domains"/>
    <property type="match status" value="1"/>
</dbReference>
<evidence type="ECO:0000256" key="1">
    <source>
        <dbReference type="ARBA" id="ARBA00023125"/>
    </source>
</evidence>
<dbReference type="Proteomes" id="UP001240236">
    <property type="component" value="Unassembled WGS sequence"/>
</dbReference>
<keyword evidence="4" id="KW-1185">Reference proteome</keyword>
<dbReference type="CDD" id="cd02209">
    <property type="entry name" value="cupin_XRE_C"/>
    <property type="match status" value="1"/>
</dbReference>
<dbReference type="AlphaFoldDB" id="A0AAE3VZC0"/>
<dbReference type="InterPro" id="IPR050807">
    <property type="entry name" value="TransReg_Diox_bact_type"/>
</dbReference>
<dbReference type="Pfam" id="PF01381">
    <property type="entry name" value="HTH_3"/>
    <property type="match status" value="1"/>
</dbReference>
<dbReference type="InterPro" id="IPR013096">
    <property type="entry name" value="Cupin_2"/>
</dbReference>
<dbReference type="SMART" id="SM00530">
    <property type="entry name" value="HTH_XRE"/>
    <property type="match status" value="1"/>
</dbReference>
<comment type="caution">
    <text evidence="3">The sequence shown here is derived from an EMBL/GenBank/DDBJ whole genome shotgun (WGS) entry which is preliminary data.</text>
</comment>